<accession>A0A0C6FIH1</accession>
<reference evidence="3" key="2">
    <citation type="submission" date="2015-01" db="EMBL/GenBank/DDBJ databases">
        <title>Complete genome sequence of Methylobacterium aquaticum strain 22A.</title>
        <authorList>
            <person name="Tani A."/>
            <person name="Ogura Y."/>
            <person name="Hayashi T."/>
        </authorList>
    </citation>
    <scope>NUCLEOTIDE SEQUENCE [LARGE SCALE GENOMIC DNA]</scope>
    <source>
        <strain evidence="3">MA-22A</strain>
    </source>
</reference>
<evidence type="ECO:0000313" key="3">
    <source>
        <dbReference type="Proteomes" id="UP000061432"/>
    </source>
</evidence>
<proteinExistence type="predicted"/>
<organism evidence="2 3">
    <name type="scientific">Methylobacterium aquaticum</name>
    <dbReference type="NCBI Taxonomy" id="270351"/>
    <lineage>
        <taxon>Bacteria</taxon>
        <taxon>Pseudomonadati</taxon>
        <taxon>Pseudomonadota</taxon>
        <taxon>Alphaproteobacteria</taxon>
        <taxon>Hyphomicrobiales</taxon>
        <taxon>Methylobacteriaceae</taxon>
        <taxon>Methylobacterium</taxon>
    </lineage>
</organism>
<evidence type="ECO:0000259" key="1">
    <source>
        <dbReference type="Pfam" id="PF21834"/>
    </source>
</evidence>
<dbReference type="EMBL" id="AP014704">
    <property type="protein sequence ID" value="BAQ48298.1"/>
    <property type="molecule type" value="Genomic_DNA"/>
</dbReference>
<evidence type="ECO:0000313" key="2">
    <source>
        <dbReference type="EMBL" id="BAQ48298.1"/>
    </source>
</evidence>
<reference evidence="2 3" key="1">
    <citation type="journal article" date="2015" name="Genome Announc.">
        <title>Complete Genome Sequence of Methylobacterium aquaticum Strain 22A, Isolated from Racomitrium japonicum Moss.</title>
        <authorList>
            <person name="Tani A."/>
            <person name="Ogura Y."/>
            <person name="Hayashi T."/>
            <person name="Kimbara K."/>
        </authorList>
    </citation>
    <scope>NUCLEOTIDE SEQUENCE [LARGE SCALE GENOMIC DNA]</scope>
    <source>
        <strain evidence="2 3">MA-22A</strain>
    </source>
</reference>
<dbReference type="Proteomes" id="UP000061432">
    <property type="component" value="Chromosome"/>
</dbReference>
<gene>
    <name evidence="2" type="ORF">Maq22A_c27330</name>
</gene>
<dbReference type="Pfam" id="PF21834">
    <property type="entry name" value="DUF6894"/>
    <property type="match status" value="1"/>
</dbReference>
<dbReference type="RefSeq" id="WP_060849063.1">
    <property type="nucleotide sequence ID" value="NZ_AP014704.1"/>
</dbReference>
<feature type="domain" description="DUF6894" evidence="1">
    <location>
        <begin position="3"/>
        <end position="71"/>
    </location>
</feature>
<protein>
    <recommendedName>
        <fullName evidence="1">DUF6894 domain-containing protein</fullName>
    </recommendedName>
</protein>
<name>A0A0C6FIH1_9HYPH</name>
<dbReference type="PATRIC" id="fig|270351.10.peg.5235"/>
<dbReference type="InterPro" id="IPR054189">
    <property type="entry name" value="DUF6894"/>
</dbReference>
<dbReference type="AlphaFoldDB" id="A0A0C6FIH1"/>
<dbReference type="KEGG" id="maqu:Maq22A_c27330"/>
<dbReference type="OrthoDB" id="8242967at2"/>
<sequence length="79" mass="9067">MPRFYFDIHDGVWSRDDVGVECRNIEEACRHAKRTLPAMALDSIPRDGDRHTITVMVTNDDRRTVYAATLTFSGLLVDR</sequence>